<evidence type="ECO:0000313" key="2">
    <source>
        <dbReference type="Proteomes" id="UP000824232"/>
    </source>
</evidence>
<dbReference type="Proteomes" id="UP000824232">
    <property type="component" value="Unassembled WGS sequence"/>
</dbReference>
<comment type="caution">
    <text evidence="1">The sequence shown here is derived from an EMBL/GenBank/DDBJ whole genome shotgun (WGS) entry which is preliminary data.</text>
</comment>
<proteinExistence type="predicted"/>
<sequence length="45" mass="4986">MLRGGNYNDTTNAGVFNFNRTTTQAAGNINNSFRLVMGDYDIKVI</sequence>
<evidence type="ECO:0000313" key="1">
    <source>
        <dbReference type="EMBL" id="HIR59489.1"/>
    </source>
</evidence>
<reference evidence="1" key="2">
    <citation type="journal article" date="2021" name="PeerJ">
        <title>Extensive microbial diversity within the chicken gut microbiome revealed by metagenomics and culture.</title>
        <authorList>
            <person name="Gilroy R."/>
            <person name="Ravi A."/>
            <person name="Getino M."/>
            <person name="Pursley I."/>
            <person name="Horton D.L."/>
            <person name="Alikhan N.F."/>
            <person name="Baker D."/>
            <person name="Gharbi K."/>
            <person name="Hall N."/>
            <person name="Watson M."/>
            <person name="Adriaenssens E.M."/>
            <person name="Foster-Nyarko E."/>
            <person name="Jarju S."/>
            <person name="Secka A."/>
            <person name="Antonio M."/>
            <person name="Oren A."/>
            <person name="Chaudhuri R.R."/>
            <person name="La Ragione R."/>
            <person name="Hildebrand F."/>
            <person name="Pallen M.J."/>
        </authorList>
    </citation>
    <scope>NUCLEOTIDE SEQUENCE</scope>
    <source>
        <strain evidence="1">CHK184-20233</strain>
    </source>
</reference>
<reference evidence="1" key="1">
    <citation type="submission" date="2020-10" db="EMBL/GenBank/DDBJ databases">
        <authorList>
            <person name="Gilroy R."/>
        </authorList>
    </citation>
    <scope>NUCLEOTIDE SEQUENCE</scope>
    <source>
        <strain evidence="1">CHK184-20233</strain>
    </source>
</reference>
<name>A0A9D1DUQ4_9FIRM</name>
<dbReference type="EMBL" id="DVHC01000055">
    <property type="protein sequence ID" value="HIR59489.1"/>
    <property type="molecule type" value="Genomic_DNA"/>
</dbReference>
<accession>A0A9D1DUQ4</accession>
<organism evidence="1 2">
    <name type="scientific">Candidatus Onthousia excrementipullorum</name>
    <dbReference type="NCBI Taxonomy" id="2840884"/>
    <lineage>
        <taxon>Bacteria</taxon>
        <taxon>Bacillati</taxon>
        <taxon>Bacillota</taxon>
        <taxon>Bacilli</taxon>
        <taxon>Candidatus Onthousia</taxon>
    </lineage>
</organism>
<protein>
    <submittedName>
        <fullName evidence="1">Uncharacterized protein</fullName>
    </submittedName>
</protein>
<gene>
    <name evidence="1" type="ORF">IAB38_05500</name>
</gene>
<dbReference type="AlphaFoldDB" id="A0A9D1DUQ4"/>